<keyword evidence="11 14" id="KW-1133">Transmembrane helix</keyword>
<keyword evidence="8" id="KW-0547">Nucleotide-binding</keyword>
<dbReference type="SUPFAM" id="SSF55874">
    <property type="entry name" value="ATPase domain of HSP90 chaperone/DNA topoisomerase II/histidine kinase"/>
    <property type="match status" value="1"/>
</dbReference>
<comment type="subcellular location">
    <subcellularLocation>
        <location evidence="2">Cell membrane</location>
        <topology evidence="2">Multi-pass membrane protein</topology>
    </subcellularLocation>
</comment>
<dbReference type="Pfam" id="PF02518">
    <property type="entry name" value="HATPase_c"/>
    <property type="match status" value="1"/>
</dbReference>
<evidence type="ECO:0000256" key="5">
    <source>
        <dbReference type="ARBA" id="ARBA00022553"/>
    </source>
</evidence>
<dbReference type="InterPro" id="IPR039506">
    <property type="entry name" value="SPOB_a"/>
</dbReference>
<keyword evidence="12" id="KW-0902">Two-component regulatory system</keyword>
<evidence type="ECO:0000256" key="14">
    <source>
        <dbReference type="SAM" id="Phobius"/>
    </source>
</evidence>
<reference evidence="16 17" key="1">
    <citation type="submission" date="2023-12" db="EMBL/GenBank/DDBJ databases">
        <title>Amycolatopsis sp. V23-08.</title>
        <authorList>
            <person name="Somphong A."/>
        </authorList>
    </citation>
    <scope>NUCLEOTIDE SEQUENCE [LARGE SCALE GENOMIC DNA]</scope>
    <source>
        <strain evidence="16 17">V23-08</strain>
    </source>
</reference>
<keyword evidence="7 14" id="KW-0812">Transmembrane</keyword>
<evidence type="ECO:0000256" key="4">
    <source>
        <dbReference type="ARBA" id="ARBA00022475"/>
    </source>
</evidence>
<dbReference type="SUPFAM" id="SSF55890">
    <property type="entry name" value="Sporulation response regulatory protein Spo0B"/>
    <property type="match status" value="1"/>
</dbReference>
<dbReference type="PANTHER" id="PTHR44936">
    <property type="entry name" value="SENSOR PROTEIN CREC"/>
    <property type="match status" value="1"/>
</dbReference>
<dbReference type="InterPro" id="IPR003594">
    <property type="entry name" value="HATPase_dom"/>
</dbReference>
<dbReference type="InterPro" id="IPR004358">
    <property type="entry name" value="Sig_transdc_His_kin-like_C"/>
</dbReference>
<keyword evidence="9 16" id="KW-0418">Kinase</keyword>
<dbReference type="Proteomes" id="UP001304298">
    <property type="component" value="Unassembled WGS sequence"/>
</dbReference>
<keyword evidence="10" id="KW-0067">ATP-binding</keyword>
<evidence type="ECO:0000256" key="7">
    <source>
        <dbReference type="ARBA" id="ARBA00022692"/>
    </source>
</evidence>
<dbReference type="InterPro" id="IPR035965">
    <property type="entry name" value="PAS-like_dom_sf"/>
</dbReference>
<name>A0ABU5R9R6_9PSEU</name>
<feature type="transmembrane region" description="Helical" evidence="14">
    <location>
        <begin position="7"/>
        <end position="30"/>
    </location>
</feature>
<proteinExistence type="predicted"/>
<evidence type="ECO:0000256" key="11">
    <source>
        <dbReference type="ARBA" id="ARBA00022989"/>
    </source>
</evidence>
<dbReference type="RefSeq" id="WP_323330728.1">
    <property type="nucleotide sequence ID" value="NZ_JAYFSI010000006.1"/>
</dbReference>
<protein>
    <recommendedName>
        <fullName evidence="3">histidine kinase</fullName>
        <ecNumber evidence="3">2.7.13.3</ecNumber>
    </recommendedName>
</protein>
<dbReference type="PANTHER" id="PTHR44936:SF9">
    <property type="entry name" value="SENSOR PROTEIN CREC"/>
    <property type="match status" value="1"/>
</dbReference>
<evidence type="ECO:0000259" key="15">
    <source>
        <dbReference type="PROSITE" id="PS50109"/>
    </source>
</evidence>
<evidence type="ECO:0000256" key="3">
    <source>
        <dbReference type="ARBA" id="ARBA00012438"/>
    </source>
</evidence>
<dbReference type="InterPro" id="IPR036890">
    <property type="entry name" value="HATPase_C_sf"/>
</dbReference>
<dbReference type="InterPro" id="IPR033463">
    <property type="entry name" value="sCache_3"/>
</dbReference>
<dbReference type="SUPFAM" id="SSF103190">
    <property type="entry name" value="Sensory domain-like"/>
    <property type="match status" value="1"/>
</dbReference>
<evidence type="ECO:0000313" key="16">
    <source>
        <dbReference type="EMBL" id="MEA5362972.1"/>
    </source>
</evidence>
<dbReference type="PROSITE" id="PS50109">
    <property type="entry name" value="HIS_KIN"/>
    <property type="match status" value="1"/>
</dbReference>
<evidence type="ECO:0000256" key="10">
    <source>
        <dbReference type="ARBA" id="ARBA00022840"/>
    </source>
</evidence>
<comment type="catalytic activity">
    <reaction evidence="1">
        <text>ATP + protein L-histidine = ADP + protein N-phospho-L-histidine.</text>
        <dbReference type="EC" id="2.7.13.3"/>
    </reaction>
</comment>
<dbReference type="SMART" id="SM00387">
    <property type="entry name" value="HATPase_c"/>
    <property type="match status" value="1"/>
</dbReference>
<dbReference type="Gene3D" id="1.10.287.130">
    <property type="match status" value="1"/>
</dbReference>
<comment type="caution">
    <text evidence="16">The sequence shown here is derived from an EMBL/GenBank/DDBJ whole genome shotgun (WGS) entry which is preliminary data.</text>
</comment>
<evidence type="ECO:0000256" key="9">
    <source>
        <dbReference type="ARBA" id="ARBA00022777"/>
    </source>
</evidence>
<dbReference type="Pfam" id="PF14689">
    <property type="entry name" value="SPOB_a"/>
    <property type="match status" value="1"/>
</dbReference>
<keyword evidence="4" id="KW-1003">Cell membrane</keyword>
<evidence type="ECO:0000256" key="6">
    <source>
        <dbReference type="ARBA" id="ARBA00022679"/>
    </source>
</evidence>
<dbReference type="GO" id="GO:0004673">
    <property type="term" value="F:protein histidine kinase activity"/>
    <property type="evidence" value="ECO:0007669"/>
    <property type="project" value="UniProtKB-EC"/>
</dbReference>
<evidence type="ECO:0000256" key="2">
    <source>
        <dbReference type="ARBA" id="ARBA00004651"/>
    </source>
</evidence>
<dbReference type="CDD" id="cd00130">
    <property type="entry name" value="PAS"/>
    <property type="match status" value="1"/>
</dbReference>
<dbReference type="Gene3D" id="3.30.450.20">
    <property type="entry name" value="PAS domain"/>
    <property type="match status" value="2"/>
</dbReference>
<dbReference type="SUPFAM" id="SSF55785">
    <property type="entry name" value="PYP-like sensor domain (PAS domain)"/>
    <property type="match status" value="1"/>
</dbReference>
<evidence type="ECO:0000256" key="1">
    <source>
        <dbReference type="ARBA" id="ARBA00000085"/>
    </source>
</evidence>
<accession>A0ABU5R9R6</accession>
<feature type="domain" description="Histidine kinase" evidence="15">
    <location>
        <begin position="328"/>
        <end position="519"/>
    </location>
</feature>
<dbReference type="InterPro" id="IPR016120">
    <property type="entry name" value="Sig_transdc_His_kin_SpoOB"/>
</dbReference>
<dbReference type="InterPro" id="IPR029151">
    <property type="entry name" value="Sensor-like_sf"/>
</dbReference>
<dbReference type="InterPro" id="IPR000014">
    <property type="entry name" value="PAS"/>
</dbReference>
<dbReference type="InterPro" id="IPR050980">
    <property type="entry name" value="2C_sensor_his_kinase"/>
</dbReference>
<evidence type="ECO:0000313" key="17">
    <source>
        <dbReference type="Proteomes" id="UP001304298"/>
    </source>
</evidence>
<gene>
    <name evidence="16" type="ORF">VA596_25810</name>
</gene>
<dbReference type="EMBL" id="JAYFSI010000006">
    <property type="protein sequence ID" value="MEA5362972.1"/>
    <property type="molecule type" value="Genomic_DNA"/>
</dbReference>
<keyword evidence="13 14" id="KW-0472">Membrane</keyword>
<keyword evidence="17" id="KW-1185">Reference proteome</keyword>
<keyword evidence="5" id="KW-0597">Phosphoprotein</keyword>
<evidence type="ECO:0000256" key="13">
    <source>
        <dbReference type="ARBA" id="ARBA00023136"/>
    </source>
</evidence>
<sequence length="523" mass="55864">MRHPRALSSLILGYVLAILVVTMVLGFALYTQVTRDLLDRYSERQALSVAEAVAADPAVRAGIAGGDRTGAVQRVAEDVRTASGAAYVVVIDRDGIRHSHPNPALVGRRIEEPVIALDGRSHVGLDAGSLGDSANGKAPLRAPDGTLAGEVSVGILETDVSQHFWAEVPTLLRYTGAALLAGTLIALVLARRLKRMTFGLELHELASLLQEREATLHGIREGVVAFDRQGRLTMVNDEARRLLRWRSAELGRTLDEVVPEGRLREVLGGDGIDQIVLTDEHLLVANRMPVRVRGRDVGSVVTLRDRTELEALLRELDSVTGLTDALRAQQHEFSNRLHVLSVLVGMGDQEEAMAYLDEISAGSTGQAEELRSRIAPASLAALLLAKITIAAERDVRLTVSEDSRLDQPAPDALLTIVGNLVDNALDAVADTPAPREVVVRLAHDDGAIAVSVTDSGPGVPAGLAERVFQDGYTTKPSRSGLPRGLGLALVHRLVVRLGGRITVAPGPGGAFDVRLPVRAGERP</sequence>
<evidence type="ECO:0000256" key="8">
    <source>
        <dbReference type="ARBA" id="ARBA00022741"/>
    </source>
</evidence>
<keyword evidence="6 16" id="KW-0808">Transferase</keyword>
<evidence type="ECO:0000256" key="12">
    <source>
        <dbReference type="ARBA" id="ARBA00023012"/>
    </source>
</evidence>
<dbReference type="EC" id="2.7.13.3" evidence="3"/>
<dbReference type="InterPro" id="IPR005467">
    <property type="entry name" value="His_kinase_dom"/>
</dbReference>
<dbReference type="Gene3D" id="3.30.565.10">
    <property type="entry name" value="Histidine kinase-like ATPase, C-terminal domain"/>
    <property type="match status" value="1"/>
</dbReference>
<dbReference type="PRINTS" id="PR00344">
    <property type="entry name" value="BCTRLSENSOR"/>
</dbReference>
<dbReference type="Pfam" id="PF17203">
    <property type="entry name" value="sCache_3_2"/>
    <property type="match status" value="1"/>
</dbReference>
<organism evidence="16 17">
    <name type="scientific">Amycolatopsis heterodermiae</name>
    <dbReference type="NCBI Taxonomy" id="3110235"/>
    <lineage>
        <taxon>Bacteria</taxon>
        <taxon>Bacillati</taxon>
        <taxon>Actinomycetota</taxon>
        <taxon>Actinomycetes</taxon>
        <taxon>Pseudonocardiales</taxon>
        <taxon>Pseudonocardiaceae</taxon>
        <taxon>Amycolatopsis</taxon>
    </lineage>
</organism>